<keyword evidence="3" id="KW-1185">Reference proteome</keyword>
<dbReference type="PANTHER" id="PTHR10677">
    <property type="entry name" value="UBIQUILIN"/>
    <property type="match status" value="1"/>
</dbReference>
<reference evidence="2" key="1">
    <citation type="submission" date="2023-07" db="EMBL/GenBank/DDBJ databases">
        <authorList>
            <consortium name="AG Swart"/>
            <person name="Singh M."/>
            <person name="Singh A."/>
            <person name="Seah K."/>
            <person name="Emmerich C."/>
        </authorList>
    </citation>
    <scope>NUCLEOTIDE SEQUENCE</scope>
    <source>
        <strain evidence="2">DP1</strain>
    </source>
</reference>
<dbReference type="Pfam" id="PF00240">
    <property type="entry name" value="ubiquitin"/>
    <property type="match status" value="1"/>
</dbReference>
<dbReference type="GO" id="GO:0005829">
    <property type="term" value="C:cytosol"/>
    <property type="evidence" value="ECO:0007669"/>
    <property type="project" value="TreeGrafter"/>
</dbReference>
<organism evidence="2 3">
    <name type="scientific">Euplotes crassus</name>
    <dbReference type="NCBI Taxonomy" id="5936"/>
    <lineage>
        <taxon>Eukaryota</taxon>
        <taxon>Sar</taxon>
        <taxon>Alveolata</taxon>
        <taxon>Ciliophora</taxon>
        <taxon>Intramacronucleata</taxon>
        <taxon>Spirotrichea</taxon>
        <taxon>Hypotrichia</taxon>
        <taxon>Euplotida</taxon>
        <taxon>Euplotidae</taxon>
        <taxon>Moneuplotes</taxon>
    </lineage>
</organism>
<protein>
    <recommendedName>
        <fullName evidence="1">Ubiquitin-like domain-containing protein</fullName>
    </recommendedName>
</protein>
<dbReference type="Proteomes" id="UP001295684">
    <property type="component" value="Unassembled WGS sequence"/>
</dbReference>
<dbReference type="PANTHER" id="PTHR10677:SF25">
    <property type="entry name" value="UBIQUITIN-LIKE PROTEIN 7"/>
    <property type="match status" value="1"/>
</dbReference>
<feature type="domain" description="Ubiquitin-like" evidence="1">
    <location>
        <begin position="8"/>
        <end position="84"/>
    </location>
</feature>
<accession>A0AAD1Y4J2</accession>
<dbReference type="InterPro" id="IPR015496">
    <property type="entry name" value="Ubiquilin"/>
</dbReference>
<comment type="caution">
    <text evidence="2">The sequence shown here is derived from an EMBL/GenBank/DDBJ whole genome shotgun (WGS) entry which is preliminary data.</text>
</comment>
<dbReference type="GO" id="GO:0006511">
    <property type="term" value="P:ubiquitin-dependent protein catabolic process"/>
    <property type="evidence" value="ECO:0007669"/>
    <property type="project" value="TreeGrafter"/>
</dbReference>
<name>A0AAD1Y4J2_EUPCR</name>
<proteinExistence type="predicted"/>
<dbReference type="InterPro" id="IPR029071">
    <property type="entry name" value="Ubiquitin-like_domsf"/>
</dbReference>
<dbReference type="AlphaFoldDB" id="A0AAD1Y4J2"/>
<dbReference type="EMBL" id="CAMPGE010027433">
    <property type="protein sequence ID" value="CAI2385063.1"/>
    <property type="molecule type" value="Genomic_DNA"/>
</dbReference>
<dbReference type="CDD" id="cd17039">
    <property type="entry name" value="Ubl_ubiquitin_like"/>
    <property type="match status" value="1"/>
</dbReference>
<dbReference type="SUPFAM" id="SSF54236">
    <property type="entry name" value="Ubiquitin-like"/>
    <property type="match status" value="1"/>
</dbReference>
<dbReference type="PROSITE" id="PS50053">
    <property type="entry name" value="UBIQUITIN_2"/>
    <property type="match status" value="1"/>
</dbReference>
<dbReference type="InterPro" id="IPR000626">
    <property type="entry name" value="Ubiquitin-like_dom"/>
</dbReference>
<dbReference type="Gene3D" id="3.10.20.90">
    <property type="entry name" value="Phosphatidylinositol 3-kinase Catalytic Subunit, Chain A, domain 1"/>
    <property type="match status" value="1"/>
</dbReference>
<gene>
    <name evidence="2" type="ORF">ECRASSUSDP1_LOCUS26605</name>
</gene>
<dbReference type="GO" id="GO:0031593">
    <property type="term" value="F:polyubiquitin modification-dependent protein binding"/>
    <property type="evidence" value="ECO:0007669"/>
    <property type="project" value="TreeGrafter"/>
</dbReference>
<evidence type="ECO:0000313" key="3">
    <source>
        <dbReference type="Proteomes" id="UP001295684"/>
    </source>
</evidence>
<sequence length="86" mass="9691">MEEKDNEIQVFVESASGATYMIQAKLNETVADLKEKIERKSMARIEYQKLAYCGKRLSDEKVTLKDANFSELCTVHLLVVVTGGHP</sequence>
<evidence type="ECO:0000259" key="1">
    <source>
        <dbReference type="PROSITE" id="PS50053"/>
    </source>
</evidence>
<evidence type="ECO:0000313" key="2">
    <source>
        <dbReference type="EMBL" id="CAI2385063.1"/>
    </source>
</evidence>
<dbReference type="SMART" id="SM00213">
    <property type="entry name" value="UBQ"/>
    <property type="match status" value="1"/>
</dbReference>